<evidence type="ECO:0000313" key="6">
    <source>
        <dbReference type="EMBL" id="MPM39649.1"/>
    </source>
</evidence>
<keyword evidence="2 5" id="KW-0812">Transmembrane</keyword>
<dbReference type="EMBL" id="VSSQ01008719">
    <property type="protein sequence ID" value="MPM39649.1"/>
    <property type="molecule type" value="Genomic_DNA"/>
</dbReference>
<accession>A0A644ZFS9</accession>
<feature type="transmembrane region" description="Helical" evidence="5">
    <location>
        <begin position="92"/>
        <end position="112"/>
    </location>
</feature>
<evidence type="ECO:0000256" key="3">
    <source>
        <dbReference type="ARBA" id="ARBA00022989"/>
    </source>
</evidence>
<dbReference type="GO" id="GO:0004671">
    <property type="term" value="F:protein C-terminal S-isoprenylcysteine carboxyl O-methyltransferase activity"/>
    <property type="evidence" value="ECO:0007669"/>
    <property type="project" value="InterPro"/>
</dbReference>
<dbReference type="PANTHER" id="PTHR43847">
    <property type="entry name" value="BLL3993 PROTEIN"/>
    <property type="match status" value="1"/>
</dbReference>
<reference evidence="6" key="1">
    <citation type="submission" date="2019-08" db="EMBL/GenBank/DDBJ databases">
        <authorList>
            <person name="Kucharzyk K."/>
            <person name="Murdoch R.W."/>
            <person name="Higgins S."/>
            <person name="Loffler F."/>
        </authorList>
    </citation>
    <scope>NUCLEOTIDE SEQUENCE</scope>
</reference>
<dbReference type="InterPro" id="IPR007269">
    <property type="entry name" value="ICMT_MeTrfase"/>
</dbReference>
<evidence type="ECO:0000256" key="1">
    <source>
        <dbReference type="ARBA" id="ARBA00004141"/>
    </source>
</evidence>
<feature type="transmembrane region" description="Helical" evidence="5">
    <location>
        <begin position="70"/>
        <end position="86"/>
    </location>
</feature>
<comment type="subcellular location">
    <subcellularLocation>
        <location evidence="1">Membrane</location>
        <topology evidence="1">Multi-pass membrane protein</topology>
    </subcellularLocation>
</comment>
<sequence>MATNPLHFIRKHSDRIRDLVGFGFFLFATLVSGLAAWQHPSILAWLYVIHNGLLAFFYTRRTPAKNYDRTGLWLGMIAAFLPTFTISSHSEWFLLIPALAGYSLILWSLITLGSRFGVAPADRGLTSRGPYRFLRHPMYLGELVFRAMMVFSSPDWITAVLLSIALTFIQCWRIIREEKMIDGYACYMRIVPWRLIPGLW</sequence>
<dbReference type="GO" id="GO:0016020">
    <property type="term" value="C:membrane"/>
    <property type="evidence" value="ECO:0007669"/>
    <property type="project" value="UniProtKB-SubCell"/>
</dbReference>
<comment type="caution">
    <text evidence="6">The sequence shown here is derived from an EMBL/GenBank/DDBJ whole genome shotgun (WGS) entry which is preliminary data.</text>
</comment>
<dbReference type="PANTHER" id="PTHR43847:SF1">
    <property type="entry name" value="BLL3993 PROTEIN"/>
    <property type="match status" value="1"/>
</dbReference>
<protein>
    <recommendedName>
        <fullName evidence="7">Steroid 5-alpha reductase C-terminal domain-containing protein</fullName>
    </recommendedName>
</protein>
<evidence type="ECO:0000256" key="5">
    <source>
        <dbReference type="SAM" id="Phobius"/>
    </source>
</evidence>
<evidence type="ECO:0000256" key="4">
    <source>
        <dbReference type="ARBA" id="ARBA00023136"/>
    </source>
</evidence>
<keyword evidence="3 5" id="KW-1133">Transmembrane helix</keyword>
<evidence type="ECO:0000256" key="2">
    <source>
        <dbReference type="ARBA" id="ARBA00022692"/>
    </source>
</evidence>
<evidence type="ECO:0008006" key="7">
    <source>
        <dbReference type="Google" id="ProtNLM"/>
    </source>
</evidence>
<name>A0A644ZFS9_9ZZZZ</name>
<organism evidence="6">
    <name type="scientific">bioreactor metagenome</name>
    <dbReference type="NCBI Taxonomy" id="1076179"/>
    <lineage>
        <taxon>unclassified sequences</taxon>
        <taxon>metagenomes</taxon>
        <taxon>ecological metagenomes</taxon>
    </lineage>
</organism>
<dbReference type="Gene3D" id="1.20.120.1630">
    <property type="match status" value="1"/>
</dbReference>
<dbReference type="Pfam" id="PF04140">
    <property type="entry name" value="ICMT"/>
    <property type="match status" value="1"/>
</dbReference>
<feature type="transmembrane region" description="Helical" evidence="5">
    <location>
        <begin position="42"/>
        <end position="58"/>
    </location>
</feature>
<gene>
    <name evidence="6" type="ORF">SDC9_86283</name>
</gene>
<feature type="transmembrane region" description="Helical" evidence="5">
    <location>
        <begin position="19"/>
        <end position="36"/>
    </location>
</feature>
<dbReference type="AlphaFoldDB" id="A0A644ZFS9"/>
<keyword evidence="4 5" id="KW-0472">Membrane</keyword>
<proteinExistence type="predicted"/>
<dbReference type="InterPro" id="IPR052527">
    <property type="entry name" value="Metal_cation-efflux_comp"/>
</dbReference>